<dbReference type="InterPro" id="IPR009057">
    <property type="entry name" value="Homeodomain-like_sf"/>
</dbReference>
<accession>A0ABW3RT57</accession>
<evidence type="ECO:0000256" key="1">
    <source>
        <dbReference type="ARBA" id="ARBA00023015"/>
    </source>
</evidence>
<dbReference type="PANTHER" id="PTHR47504:SF5">
    <property type="entry name" value="RIGHT ORIGIN-BINDING PROTEIN"/>
    <property type="match status" value="1"/>
</dbReference>
<proteinExistence type="predicted"/>
<evidence type="ECO:0000259" key="4">
    <source>
        <dbReference type="PROSITE" id="PS01124"/>
    </source>
</evidence>
<keyword evidence="2" id="KW-0238">DNA-binding</keyword>
<dbReference type="InterPro" id="IPR018062">
    <property type="entry name" value="HTH_AraC-typ_CS"/>
</dbReference>
<dbReference type="SMART" id="SM00342">
    <property type="entry name" value="HTH_ARAC"/>
    <property type="match status" value="1"/>
</dbReference>
<name>A0ABW3RT57_9BACL</name>
<dbReference type="Proteomes" id="UP001597262">
    <property type="component" value="Unassembled WGS sequence"/>
</dbReference>
<gene>
    <name evidence="5" type="ORF">ACFQ3W_01035</name>
</gene>
<dbReference type="InterPro" id="IPR011256">
    <property type="entry name" value="Reg_factor_effector_dom_sf"/>
</dbReference>
<evidence type="ECO:0000313" key="5">
    <source>
        <dbReference type="EMBL" id="MFD1174890.1"/>
    </source>
</evidence>
<dbReference type="PANTHER" id="PTHR47504">
    <property type="entry name" value="RIGHT ORIGIN-BINDING PROTEIN"/>
    <property type="match status" value="1"/>
</dbReference>
<protein>
    <submittedName>
        <fullName evidence="5">Helix-turn-helix domain-containing protein</fullName>
    </submittedName>
</protein>
<dbReference type="PROSITE" id="PS00041">
    <property type="entry name" value="HTH_ARAC_FAMILY_1"/>
    <property type="match status" value="1"/>
</dbReference>
<dbReference type="Gene3D" id="3.20.80.10">
    <property type="entry name" value="Regulatory factor, effector binding domain"/>
    <property type="match status" value="2"/>
</dbReference>
<keyword evidence="1" id="KW-0805">Transcription regulation</keyword>
<evidence type="ECO:0000256" key="2">
    <source>
        <dbReference type="ARBA" id="ARBA00023125"/>
    </source>
</evidence>
<organism evidence="5 6">
    <name type="scientific">Paenibacillus puldeungensis</name>
    <dbReference type="NCBI Taxonomy" id="696536"/>
    <lineage>
        <taxon>Bacteria</taxon>
        <taxon>Bacillati</taxon>
        <taxon>Bacillota</taxon>
        <taxon>Bacilli</taxon>
        <taxon>Bacillales</taxon>
        <taxon>Paenibacillaceae</taxon>
        <taxon>Paenibacillus</taxon>
    </lineage>
</organism>
<dbReference type="RefSeq" id="WP_379315711.1">
    <property type="nucleotide sequence ID" value="NZ_JBHTLM010000001.1"/>
</dbReference>
<dbReference type="Pfam" id="PF12833">
    <property type="entry name" value="HTH_18"/>
    <property type="match status" value="1"/>
</dbReference>
<keyword evidence="3" id="KW-0804">Transcription</keyword>
<dbReference type="SUPFAM" id="SSF46689">
    <property type="entry name" value="Homeodomain-like"/>
    <property type="match status" value="2"/>
</dbReference>
<reference evidence="6" key="1">
    <citation type="journal article" date="2019" name="Int. J. Syst. Evol. Microbiol.">
        <title>The Global Catalogue of Microorganisms (GCM) 10K type strain sequencing project: providing services to taxonomists for standard genome sequencing and annotation.</title>
        <authorList>
            <consortium name="The Broad Institute Genomics Platform"/>
            <consortium name="The Broad Institute Genome Sequencing Center for Infectious Disease"/>
            <person name="Wu L."/>
            <person name="Ma J."/>
        </authorList>
    </citation>
    <scope>NUCLEOTIDE SEQUENCE [LARGE SCALE GENOMIC DNA]</scope>
    <source>
        <strain evidence="6">CCUG 59189</strain>
    </source>
</reference>
<comment type="caution">
    <text evidence="5">The sequence shown here is derived from an EMBL/GenBank/DDBJ whole genome shotgun (WGS) entry which is preliminary data.</text>
</comment>
<feature type="domain" description="HTH araC/xylS-type" evidence="4">
    <location>
        <begin position="8"/>
        <end position="106"/>
    </location>
</feature>
<dbReference type="Gene3D" id="1.10.10.60">
    <property type="entry name" value="Homeodomain-like"/>
    <property type="match status" value="2"/>
</dbReference>
<evidence type="ECO:0000256" key="3">
    <source>
        <dbReference type="ARBA" id="ARBA00023163"/>
    </source>
</evidence>
<dbReference type="PROSITE" id="PS01124">
    <property type="entry name" value="HTH_ARAC_FAMILY_2"/>
    <property type="match status" value="1"/>
</dbReference>
<dbReference type="EMBL" id="JBHTLM010000001">
    <property type="protein sequence ID" value="MFD1174890.1"/>
    <property type="molecule type" value="Genomic_DNA"/>
</dbReference>
<evidence type="ECO:0000313" key="6">
    <source>
        <dbReference type="Proteomes" id="UP001597262"/>
    </source>
</evidence>
<dbReference type="InterPro" id="IPR050959">
    <property type="entry name" value="MarA-like"/>
</dbReference>
<dbReference type="InterPro" id="IPR018060">
    <property type="entry name" value="HTH_AraC"/>
</dbReference>
<keyword evidence="6" id="KW-1185">Reference proteome</keyword>
<dbReference type="SUPFAM" id="SSF55136">
    <property type="entry name" value="Probable bacterial effector-binding domain"/>
    <property type="match status" value="1"/>
</dbReference>
<sequence>MDIKPHIRSALEHIESHLYEPLNIDSISRAGMVSAMQLYRDFYNITGHSVKEYMRKRRLSNALALLKHSDQTIADIAYTCGYSSQQAFCKCVKSSTGQTPLEYRESDCFYYFPKFDGGTLHQIHVAAEQIPETTLVRFDHHQYRGIEDRAVKYLFSLLPDYSGRIFGRNGKQEGSRFYYELYLTDAERYVENLQNSKFDYIGTRPAYSATLAAAPAQNDDNRINAAWDYLYTDWLKTSMFEQADLPYFEEYIHKNGTIKKLVLYLPVVRRNDYDKIRIRDCEGMVFLVSRQRGKNAEELASKAVMDFLSSHYPYLVKSATIFYVVKKDLECICGVKLEQELRLPQGKELEMLHLPGGRYAILEGSCCSDSSIFETILLSWVTEMGIEREPAAEVFTLYETDGGFEQENIKTLLFCKLQ</sequence>